<protein>
    <submittedName>
        <fullName evidence="1">Uncharacterized protein</fullName>
    </submittedName>
</protein>
<accession>A0A5P9YW91</accession>
<sequence>MSIVGGPLSFLLGGLLAPPLMHMGGAETIAANAEADPAANTAHVIAFVAAGFLLPIGVVGLAWLARRHAPWPATIGGLLGVLGWIPLSALTALDELARTMGQLPGSHGPLYDRFAYGPIMNTYLIIYIVGHLLAYVLLGIALRRARVLPAWAAWAMVASSPLTMVMFILPGNPIAVGAVAIALLVAGSVPAAITTARQPS</sequence>
<name>A0A5C4W4C1_9ACTN</name>
<comment type="caution">
    <text evidence="1">The sequence shown here is derived from an EMBL/GenBank/DDBJ whole genome shotgun (WGS) entry which is preliminary data.</text>
</comment>
<dbReference type="RefSeq" id="WP_139633770.1">
    <property type="nucleotide sequence ID" value="NZ_CP045572.1"/>
</dbReference>
<dbReference type="EMBL" id="VDLX02000011">
    <property type="protein sequence ID" value="KAB8191962.1"/>
    <property type="molecule type" value="Genomic_DNA"/>
</dbReference>
<evidence type="ECO:0000313" key="2">
    <source>
        <dbReference type="Proteomes" id="UP000312512"/>
    </source>
</evidence>
<keyword evidence="2" id="KW-1185">Reference proteome</keyword>
<accession>A0A5C4W4C1</accession>
<dbReference type="AlphaFoldDB" id="A0A5C4W4C1"/>
<gene>
    <name evidence="1" type="ORF">FH608_028905</name>
</gene>
<organism evidence="1 2">
    <name type="scientific">Nonomuraea phyllanthi</name>
    <dbReference type="NCBI Taxonomy" id="2219224"/>
    <lineage>
        <taxon>Bacteria</taxon>
        <taxon>Bacillati</taxon>
        <taxon>Actinomycetota</taxon>
        <taxon>Actinomycetes</taxon>
        <taxon>Streptosporangiales</taxon>
        <taxon>Streptosporangiaceae</taxon>
        <taxon>Nonomuraea</taxon>
    </lineage>
</organism>
<dbReference type="Proteomes" id="UP000312512">
    <property type="component" value="Unassembled WGS sequence"/>
</dbReference>
<proteinExistence type="predicted"/>
<dbReference type="OrthoDB" id="4965767at2"/>
<reference evidence="1 2" key="1">
    <citation type="submission" date="2019-10" db="EMBL/GenBank/DDBJ databases">
        <title>Nonomuraea sp. nov., isolated from Phyllanthus amarus.</title>
        <authorList>
            <person name="Klykleung N."/>
            <person name="Tanasupawat S."/>
        </authorList>
    </citation>
    <scope>NUCLEOTIDE SEQUENCE [LARGE SCALE GENOMIC DNA]</scope>
    <source>
        <strain evidence="1 2">PA1-10</strain>
    </source>
</reference>
<evidence type="ECO:0000313" key="1">
    <source>
        <dbReference type="EMBL" id="KAB8191962.1"/>
    </source>
</evidence>